<dbReference type="OrthoDB" id="5114860at2"/>
<accession>A0A2K9AK90</accession>
<name>A0A2K9AK90_9GAMM</name>
<dbReference type="Proteomes" id="UP000232693">
    <property type="component" value="Chromosome"/>
</dbReference>
<gene>
    <name evidence="1" type="ORF">CW740_08940</name>
</gene>
<evidence type="ECO:0000313" key="1">
    <source>
        <dbReference type="EMBL" id="AUD79364.1"/>
    </source>
</evidence>
<keyword evidence="2" id="KW-1185">Reference proteome</keyword>
<protein>
    <submittedName>
        <fullName evidence="1">Uncharacterized protein</fullName>
    </submittedName>
</protein>
<dbReference type="InterPro" id="IPR053824">
    <property type="entry name" value="DUF7010"/>
</dbReference>
<dbReference type="KEGG" id="kpd:CW740_08940"/>
<dbReference type="AlphaFoldDB" id="A0A2K9AK90"/>
<sequence>MMTLTDAQQNMRRSYYGGAPGVVSSGLIWLIAGAVTVYSTPKYGIAALIIGGMFIFPLSILICKLFGASGKHDKNNPLGPLAMEGTFWMLLSIPIAFAASLYKVEWFFPAMLLVIGGRYLTFSTLYGMKVFWFLGGVLIAAAFGLYYLNPPVMFGAFAGGAIELVFGSLIFASYKQEFVTSSS</sequence>
<dbReference type="Pfam" id="PF22765">
    <property type="entry name" value="DUF7010"/>
    <property type="match status" value="1"/>
</dbReference>
<dbReference type="EMBL" id="CP025120">
    <property type="protein sequence ID" value="AUD79364.1"/>
    <property type="molecule type" value="Genomic_DNA"/>
</dbReference>
<evidence type="ECO:0000313" key="2">
    <source>
        <dbReference type="Proteomes" id="UP000232693"/>
    </source>
</evidence>
<dbReference type="RefSeq" id="WP_106647182.1">
    <property type="nucleotide sequence ID" value="NZ_BMGO01000001.1"/>
</dbReference>
<reference evidence="1 2" key="1">
    <citation type="submission" date="2017-12" db="EMBL/GenBank/DDBJ databases">
        <title>Kangiella profundi FT102 completed genome.</title>
        <authorList>
            <person name="Xu J."/>
            <person name="Wang J."/>
            <person name="Lu Y."/>
        </authorList>
    </citation>
    <scope>NUCLEOTIDE SEQUENCE [LARGE SCALE GENOMIC DNA]</scope>
    <source>
        <strain evidence="1 2">FT102</strain>
    </source>
</reference>
<proteinExistence type="predicted"/>
<organism evidence="1 2">
    <name type="scientific">Kangiella profundi</name>
    <dbReference type="NCBI Taxonomy" id="1561924"/>
    <lineage>
        <taxon>Bacteria</taxon>
        <taxon>Pseudomonadati</taxon>
        <taxon>Pseudomonadota</taxon>
        <taxon>Gammaproteobacteria</taxon>
        <taxon>Kangiellales</taxon>
        <taxon>Kangiellaceae</taxon>
        <taxon>Kangiella</taxon>
    </lineage>
</organism>